<dbReference type="Proteomes" id="UP000028990">
    <property type="component" value="Unassembled WGS sequence"/>
</dbReference>
<reference evidence="1 2" key="1">
    <citation type="submission" date="2013-11" db="EMBL/GenBank/DDBJ databases">
        <title>The Damaraland mole rat (Fukomys damarensis) genome and evolution of African mole rats.</title>
        <authorList>
            <person name="Gladyshev V.N."/>
            <person name="Fang X."/>
        </authorList>
    </citation>
    <scope>NUCLEOTIDE SEQUENCE [LARGE SCALE GENOMIC DNA]</scope>
    <source>
        <tissue evidence="1">Liver</tissue>
    </source>
</reference>
<sequence>MAKPLRRLLLSPAGRQEVLLSLVSRVCVVVERTSGTAAPVSPNLDPKDRQSGSVLVPSALPGARVVPSPRHRLSLAGTSL</sequence>
<gene>
    <name evidence="1" type="ORF">H920_03409</name>
</gene>
<protein>
    <submittedName>
        <fullName evidence="1">Uncharacterized protein</fullName>
    </submittedName>
</protein>
<accession>A0A091DT19</accession>
<organism evidence="1 2">
    <name type="scientific">Fukomys damarensis</name>
    <name type="common">Damaraland mole rat</name>
    <name type="synonym">Cryptomys damarensis</name>
    <dbReference type="NCBI Taxonomy" id="885580"/>
    <lineage>
        <taxon>Eukaryota</taxon>
        <taxon>Metazoa</taxon>
        <taxon>Chordata</taxon>
        <taxon>Craniata</taxon>
        <taxon>Vertebrata</taxon>
        <taxon>Euteleostomi</taxon>
        <taxon>Mammalia</taxon>
        <taxon>Eutheria</taxon>
        <taxon>Euarchontoglires</taxon>
        <taxon>Glires</taxon>
        <taxon>Rodentia</taxon>
        <taxon>Hystricomorpha</taxon>
        <taxon>Bathyergidae</taxon>
        <taxon>Fukomys</taxon>
    </lineage>
</organism>
<evidence type="ECO:0000313" key="1">
    <source>
        <dbReference type="EMBL" id="KFO35274.1"/>
    </source>
</evidence>
<dbReference type="AlphaFoldDB" id="A0A091DT19"/>
<proteinExistence type="predicted"/>
<dbReference type="EMBL" id="KN121850">
    <property type="protein sequence ID" value="KFO35274.1"/>
    <property type="molecule type" value="Genomic_DNA"/>
</dbReference>
<evidence type="ECO:0000313" key="2">
    <source>
        <dbReference type="Proteomes" id="UP000028990"/>
    </source>
</evidence>
<name>A0A091DT19_FUKDA</name>
<keyword evidence="2" id="KW-1185">Reference proteome</keyword>